<feature type="region of interest" description="Disordered" evidence="1">
    <location>
        <begin position="76"/>
        <end position="95"/>
    </location>
</feature>
<accession>A0AA38RMQ9</accession>
<keyword evidence="3" id="KW-1185">Reference proteome</keyword>
<dbReference type="Proteomes" id="UP001174691">
    <property type="component" value="Unassembled WGS sequence"/>
</dbReference>
<dbReference type="AlphaFoldDB" id="A0AA38RMQ9"/>
<evidence type="ECO:0000256" key="1">
    <source>
        <dbReference type="SAM" id="MobiDB-lite"/>
    </source>
</evidence>
<name>A0AA38RMQ9_9PEZI</name>
<sequence>AARLAELGTQLCAAGQQVEGSKAAQQASAAEVAKLNRVVGQLRTRVAELRPRKKAVRIKPEDLVLVRSAGDKGTLQVVKKNDLRPSRSPSATRSE</sequence>
<organism evidence="2 3">
    <name type="scientific">Coniochaeta hoffmannii</name>
    <dbReference type="NCBI Taxonomy" id="91930"/>
    <lineage>
        <taxon>Eukaryota</taxon>
        <taxon>Fungi</taxon>
        <taxon>Dikarya</taxon>
        <taxon>Ascomycota</taxon>
        <taxon>Pezizomycotina</taxon>
        <taxon>Sordariomycetes</taxon>
        <taxon>Sordariomycetidae</taxon>
        <taxon>Coniochaetales</taxon>
        <taxon>Coniochaetaceae</taxon>
        <taxon>Coniochaeta</taxon>
    </lineage>
</organism>
<evidence type="ECO:0000313" key="2">
    <source>
        <dbReference type="EMBL" id="KAJ9150970.1"/>
    </source>
</evidence>
<feature type="non-terminal residue" evidence="2">
    <location>
        <position position="95"/>
    </location>
</feature>
<proteinExistence type="predicted"/>
<gene>
    <name evidence="2" type="ORF">NKR19_g5156</name>
</gene>
<dbReference type="EMBL" id="JANBVN010000068">
    <property type="protein sequence ID" value="KAJ9150970.1"/>
    <property type="molecule type" value="Genomic_DNA"/>
</dbReference>
<protein>
    <submittedName>
        <fullName evidence="2">Uncharacterized protein</fullName>
    </submittedName>
</protein>
<evidence type="ECO:0000313" key="3">
    <source>
        <dbReference type="Proteomes" id="UP001174691"/>
    </source>
</evidence>
<comment type="caution">
    <text evidence="2">The sequence shown here is derived from an EMBL/GenBank/DDBJ whole genome shotgun (WGS) entry which is preliminary data.</text>
</comment>
<reference evidence="2" key="1">
    <citation type="submission" date="2022-07" db="EMBL/GenBank/DDBJ databases">
        <title>Fungi with potential for degradation of polypropylene.</title>
        <authorList>
            <person name="Gostincar C."/>
        </authorList>
    </citation>
    <scope>NUCLEOTIDE SEQUENCE</scope>
    <source>
        <strain evidence="2">EXF-13287</strain>
    </source>
</reference>